<dbReference type="Proteomes" id="UP001189429">
    <property type="component" value="Unassembled WGS sequence"/>
</dbReference>
<feature type="compositionally biased region" description="Basic and acidic residues" evidence="1">
    <location>
        <begin position="133"/>
        <end position="148"/>
    </location>
</feature>
<keyword evidence="3" id="KW-1185">Reference proteome</keyword>
<organism evidence="2 3">
    <name type="scientific">Prorocentrum cordatum</name>
    <dbReference type="NCBI Taxonomy" id="2364126"/>
    <lineage>
        <taxon>Eukaryota</taxon>
        <taxon>Sar</taxon>
        <taxon>Alveolata</taxon>
        <taxon>Dinophyceae</taxon>
        <taxon>Prorocentrales</taxon>
        <taxon>Prorocentraceae</taxon>
        <taxon>Prorocentrum</taxon>
    </lineage>
</organism>
<evidence type="ECO:0000256" key="1">
    <source>
        <dbReference type="SAM" id="MobiDB-lite"/>
    </source>
</evidence>
<evidence type="ECO:0008006" key="4">
    <source>
        <dbReference type="Google" id="ProtNLM"/>
    </source>
</evidence>
<proteinExistence type="predicted"/>
<evidence type="ECO:0000313" key="3">
    <source>
        <dbReference type="Proteomes" id="UP001189429"/>
    </source>
</evidence>
<accession>A0ABN9QFW0</accession>
<protein>
    <recommendedName>
        <fullName evidence="4">Anaphase-promoting complex subunit 1</fullName>
    </recommendedName>
</protein>
<reference evidence="2" key="1">
    <citation type="submission" date="2023-10" db="EMBL/GenBank/DDBJ databases">
        <authorList>
            <person name="Chen Y."/>
            <person name="Shah S."/>
            <person name="Dougan E. K."/>
            <person name="Thang M."/>
            <person name="Chan C."/>
        </authorList>
    </citation>
    <scope>NUCLEOTIDE SEQUENCE [LARGE SCALE GENOMIC DNA]</scope>
</reference>
<feature type="non-terminal residue" evidence="2">
    <location>
        <position position="148"/>
    </location>
</feature>
<sequence>DYHEIYRIATAQAEKMAPAVRCSSEVDQTDLAQKTALSDLPEWVLPDASCLWMSKAQGRTRDCLSMPVTIRRINLLERQVVVVFEADGSQKVVPFSDFKDHDTCPLRPAEDVRPGADFGARWSEDITPCVSVQDRKDVPPTQRVEDPG</sequence>
<comment type="caution">
    <text evidence="2">The sequence shown here is derived from an EMBL/GenBank/DDBJ whole genome shotgun (WGS) entry which is preliminary data.</text>
</comment>
<feature type="non-terminal residue" evidence="2">
    <location>
        <position position="1"/>
    </location>
</feature>
<gene>
    <name evidence="2" type="ORF">PCOR1329_LOCUS11528</name>
</gene>
<name>A0ABN9QFW0_9DINO</name>
<evidence type="ECO:0000313" key="2">
    <source>
        <dbReference type="EMBL" id="CAK0804847.1"/>
    </source>
</evidence>
<feature type="region of interest" description="Disordered" evidence="1">
    <location>
        <begin position="129"/>
        <end position="148"/>
    </location>
</feature>
<dbReference type="EMBL" id="CAUYUJ010003335">
    <property type="protein sequence ID" value="CAK0804847.1"/>
    <property type="molecule type" value="Genomic_DNA"/>
</dbReference>